<gene>
    <name evidence="6" type="ORF">CPT_Sansa21</name>
</gene>
<dbReference type="Proteomes" id="UP000225322">
    <property type="component" value="Segment"/>
</dbReference>
<keyword evidence="4" id="KW-0231">Viral genome packaging</keyword>
<keyword evidence="2" id="KW-0547">Nucleotide-binding</keyword>
<evidence type="ECO:0000256" key="2">
    <source>
        <dbReference type="ARBA" id="ARBA00022741"/>
    </source>
</evidence>
<evidence type="ECO:0000256" key="4">
    <source>
        <dbReference type="ARBA" id="ARBA00023219"/>
    </source>
</evidence>
<dbReference type="GO" id="GO:0005524">
    <property type="term" value="F:ATP binding"/>
    <property type="evidence" value="ECO:0007669"/>
    <property type="project" value="UniProtKB-KW"/>
</dbReference>
<dbReference type="Pfam" id="PF03237">
    <property type="entry name" value="Terminase_6N"/>
    <property type="match status" value="1"/>
</dbReference>
<dbReference type="EMBL" id="KT001913">
    <property type="protein sequence ID" value="AKU43425.1"/>
    <property type="molecule type" value="Genomic_DNA"/>
</dbReference>
<reference evidence="6 7" key="1">
    <citation type="journal article" date="2015" name="Genome Announc.">
        <title>Complete Genome Sequence of Caulobacter crescentus Siphophage Sansa.</title>
        <authorList>
            <person name="Vara L."/>
            <person name="Kane A.A."/>
            <person name="Cahill J.L."/>
            <person name="Rasche E.S."/>
            <person name="Kuty Everett G.F."/>
        </authorList>
    </citation>
    <scope>NUCLEOTIDE SEQUENCE [LARGE SCALE GENOMIC DNA]</scope>
</reference>
<evidence type="ECO:0000259" key="5">
    <source>
        <dbReference type="Pfam" id="PF17289"/>
    </source>
</evidence>
<dbReference type="InterPro" id="IPR027417">
    <property type="entry name" value="P-loop_NTPase"/>
</dbReference>
<keyword evidence="7" id="KW-1185">Reference proteome</keyword>
<feature type="domain" description="Terminase large subunit gp17-like C-terminal" evidence="5">
    <location>
        <begin position="300"/>
        <end position="449"/>
    </location>
</feature>
<accession>A0A0K1LMR9</accession>
<evidence type="ECO:0000256" key="3">
    <source>
        <dbReference type="ARBA" id="ARBA00022840"/>
    </source>
</evidence>
<keyword evidence="3" id="KW-0067">ATP-binding</keyword>
<keyword evidence="1" id="KW-1188">Viral release from host cell</keyword>
<proteinExistence type="predicted"/>
<evidence type="ECO:0000256" key="1">
    <source>
        <dbReference type="ARBA" id="ARBA00022612"/>
    </source>
</evidence>
<organism evidence="6 7">
    <name type="scientific">Caulobacter phage Sansa</name>
    <dbReference type="NCBI Taxonomy" id="1675600"/>
    <lineage>
        <taxon>Viruses</taxon>
        <taxon>Duplodnaviria</taxon>
        <taxon>Heunggongvirae</taxon>
        <taxon>Uroviricota</taxon>
        <taxon>Caudoviricetes</taxon>
        <taxon>Sansavirus</taxon>
        <taxon>Sansavirus sansa</taxon>
        <taxon>Caulobacter virus Sansa</taxon>
    </lineage>
</organism>
<evidence type="ECO:0000313" key="7">
    <source>
        <dbReference type="Proteomes" id="UP000225322"/>
    </source>
</evidence>
<sequence>MDRMESPFYRAGLTREWWTSLPEEERARVLASWTPVEIEAFAKDWRVWARDQQLPPPGQWRSWILKCGRGFGKNRSAGEQVKDWVESGQKGRICLLGQGEADVRDIMVEGKSGLLAISNSWFRPKWSPSRGGGLLEWPNGAVAHVFSAEDPESVRGHEFDAAWIDEPMSYKAKNRQDIISNLRFALRLGNNPQRIYTMTPKPHKWLRELLATVNPAKGIYLTEGSTYDNVDNLPPAFLEDVTDDYAGTRLGEQELSGILLNDTEDALWTSMLLDRCRIMKEASEEEIMNFAKSMERIVVAVDPNISATGTSHAAGVTVIGRKAGKRYLLADKTKRGGPDVWGKNAVNAYADWNADEIVAEVNQGGDLVKSVIQQVGVSLGIDVPVHKVHATRGKQKRAEPVAAAYEQGRCLHVGPASRYTKVESQMCDLHEGNDQTGEDFDRSDSVVWGMTRLAKGEGGVTSAGGSGIFTFDQIGA</sequence>
<dbReference type="InterPro" id="IPR035421">
    <property type="entry name" value="Terminase_6C"/>
</dbReference>
<dbReference type="Pfam" id="PF17289">
    <property type="entry name" value="Terminase_6C"/>
    <property type="match status" value="1"/>
</dbReference>
<dbReference type="Gene3D" id="3.40.50.300">
    <property type="entry name" value="P-loop containing nucleotide triphosphate hydrolases"/>
    <property type="match status" value="1"/>
</dbReference>
<protein>
    <submittedName>
        <fullName evidence="6">Terminase large subunit</fullName>
    </submittedName>
</protein>
<evidence type="ECO:0000313" key="6">
    <source>
        <dbReference type="EMBL" id="AKU43425.1"/>
    </source>
</evidence>
<name>A0A0K1LMR9_9CAUD</name>